<gene>
    <name evidence="1" type="ORF">MOP44_00965</name>
</gene>
<keyword evidence="2" id="KW-1185">Reference proteome</keyword>
<dbReference type="AlphaFoldDB" id="A0A9J7BP80"/>
<reference evidence="1" key="1">
    <citation type="submission" date="2021-04" db="EMBL/GenBank/DDBJ databases">
        <title>Phylogenetic analysis of Acidobacteriaceae.</title>
        <authorList>
            <person name="Qiu L."/>
            <person name="Zhang Q."/>
        </authorList>
    </citation>
    <scope>NUCLEOTIDE SEQUENCE</scope>
    <source>
        <strain evidence="1">DSM 25168</strain>
    </source>
</reference>
<proteinExistence type="predicted"/>
<dbReference type="EMBL" id="CP093313">
    <property type="protein sequence ID" value="UWZ84520.1"/>
    <property type="molecule type" value="Genomic_DNA"/>
</dbReference>
<organism evidence="1 2">
    <name type="scientific">Occallatibacter riparius</name>
    <dbReference type="NCBI Taxonomy" id="1002689"/>
    <lineage>
        <taxon>Bacteria</taxon>
        <taxon>Pseudomonadati</taxon>
        <taxon>Acidobacteriota</taxon>
        <taxon>Terriglobia</taxon>
        <taxon>Terriglobales</taxon>
        <taxon>Acidobacteriaceae</taxon>
        <taxon>Occallatibacter</taxon>
    </lineage>
</organism>
<sequence length="629" mass="67522">MQAEFLKQAHVRNLTVGATILARVTADWTGPGCVLHQGAILEGTVEALERKGHDGSTLAISFNGAQCGGKEIGSFPLALVALASPPPDFASVPEIQIQVPAAVVAHQVRIGELHTGNVDLAGVIHHFPSKANVRPGDVYGLRLKLEVGKGPKQSSVVSSARGDVSLPEFTQMLLMPASEAFVTVPATADSAALPHPRSEPGASTSLITANIKQPAPPAPAPDPIPEDTLRTCAPPGCSVDLPDEAANLKGLTAASISLDPVGYIPRTRKSMKELDDDQALAWLGGDQLLFTFNSRGLVRRGPDRIGGRKIRAVLMDVSSRAVLRVVDWEIRDRQRYIWQLDPAHILVHVGDELRVYGAGLKAERTLALAGPLAFLRPSPNGELIALATIRERHSPELHAKLRDDLAQEPEEDIDIAVVDQDFNVIARTRTVTGLMPPTLLNEGQVRILAHSSTGYRLALNTWEDKSATLARFESMCTPRLSSLAPDLLFLTSCTNRTGGMEYRVLRPDGKLMLRGTVPPLQLGIEVAGNGHRFALKSVKTARDLDAFEFDSSDLESEEVRVYRAEDGKRLLSVIVTEPVTSRTSYALSSNGSQLAVLSGSQIKLFDVPTDSPRNVDGGAVSNNTGKIGP</sequence>
<dbReference type="RefSeq" id="WP_260794026.1">
    <property type="nucleotide sequence ID" value="NZ_CP093313.1"/>
</dbReference>
<accession>A0A9J7BP80</accession>
<name>A0A9J7BP80_9BACT</name>
<evidence type="ECO:0000313" key="2">
    <source>
        <dbReference type="Proteomes" id="UP001059380"/>
    </source>
</evidence>
<protein>
    <submittedName>
        <fullName evidence="1">Uncharacterized protein</fullName>
    </submittedName>
</protein>
<evidence type="ECO:0000313" key="1">
    <source>
        <dbReference type="EMBL" id="UWZ84520.1"/>
    </source>
</evidence>
<dbReference type="Proteomes" id="UP001059380">
    <property type="component" value="Chromosome"/>
</dbReference>
<dbReference type="SUPFAM" id="SSF82171">
    <property type="entry name" value="DPP6 N-terminal domain-like"/>
    <property type="match status" value="1"/>
</dbReference>
<dbReference type="KEGG" id="orp:MOP44_00965"/>